<evidence type="ECO:0000256" key="2">
    <source>
        <dbReference type="ARBA" id="ARBA00022737"/>
    </source>
</evidence>
<dbReference type="PANTHER" id="PTHR24106">
    <property type="entry name" value="NACHT, LRR AND CARD DOMAINS-CONTAINING"/>
    <property type="match status" value="1"/>
</dbReference>
<dbReference type="InParanoid" id="I3KR79"/>
<dbReference type="Ensembl" id="ENSONIT00000023645.2">
    <property type="protein sequence ID" value="ENSONIP00000023624.2"/>
    <property type="gene ID" value="ENSONIG00000018764.2"/>
</dbReference>
<dbReference type="GeneTree" id="ENSGT01120000271898"/>
<keyword evidence="2" id="KW-0677">Repeat</keyword>
<organism evidence="4 5">
    <name type="scientific">Oreochromis niloticus</name>
    <name type="common">Nile tilapia</name>
    <name type="synonym">Tilapia nilotica</name>
    <dbReference type="NCBI Taxonomy" id="8128"/>
    <lineage>
        <taxon>Eukaryota</taxon>
        <taxon>Metazoa</taxon>
        <taxon>Chordata</taxon>
        <taxon>Craniata</taxon>
        <taxon>Vertebrata</taxon>
        <taxon>Euteleostomi</taxon>
        <taxon>Actinopterygii</taxon>
        <taxon>Neopterygii</taxon>
        <taxon>Teleostei</taxon>
        <taxon>Neoteleostei</taxon>
        <taxon>Acanthomorphata</taxon>
        <taxon>Ovalentaria</taxon>
        <taxon>Cichlomorphae</taxon>
        <taxon>Cichliformes</taxon>
        <taxon>Cichlidae</taxon>
        <taxon>African cichlids</taxon>
        <taxon>Pseudocrenilabrinae</taxon>
        <taxon>Oreochromini</taxon>
        <taxon>Oreochromis</taxon>
    </lineage>
</organism>
<dbReference type="Gene3D" id="3.80.10.10">
    <property type="entry name" value="Ribonuclease Inhibitor"/>
    <property type="match status" value="1"/>
</dbReference>
<reference evidence="4" key="2">
    <citation type="submission" date="2025-08" db="UniProtKB">
        <authorList>
            <consortium name="Ensembl"/>
        </authorList>
    </citation>
    <scope>IDENTIFICATION</scope>
</reference>
<keyword evidence="3" id="KW-0732">Signal</keyword>
<evidence type="ECO:0000256" key="3">
    <source>
        <dbReference type="SAM" id="SignalP"/>
    </source>
</evidence>
<feature type="chain" id="PRO_5025385131" description="SPRY-associated domain-containing protein" evidence="3">
    <location>
        <begin position="27"/>
        <end position="152"/>
    </location>
</feature>
<evidence type="ECO:0000313" key="4">
    <source>
        <dbReference type="Ensembl" id="ENSONIP00000023624.2"/>
    </source>
</evidence>
<proteinExistence type="predicted"/>
<accession>I3KR79</accession>
<dbReference type="HOGENOM" id="CLU_013137_7_0_1"/>
<dbReference type="Pfam" id="PF13516">
    <property type="entry name" value="LRR_6"/>
    <property type="match status" value="3"/>
</dbReference>
<keyword evidence="1" id="KW-0433">Leucine-rich repeat</keyword>
<protein>
    <recommendedName>
        <fullName evidence="6">SPRY-associated domain-containing protein</fullName>
    </recommendedName>
</protein>
<dbReference type="Proteomes" id="UP000005207">
    <property type="component" value="Linkage group LG3"/>
</dbReference>
<dbReference type="InterPro" id="IPR032675">
    <property type="entry name" value="LRR_dom_sf"/>
</dbReference>
<evidence type="ECO:0000313" key="5">
    <source>
        <dbReference type="Proteomes" id="UP000005207"/>
    </source>
</evidence>
<evidence type="ECO:0008006" key="6">
    <source>
        <dbReference type="Google" id="ProtNLM"/>
    </source>
</evidence>
<reference evidence="4" key="3">
    <citation type="submission" date="2025-09" db="UniProtKB">
        <authorList>
            <consortium name="Ensembl"/>
        </authorList>
    </citation>
    <scope>IDENTIFICATION</scope>
</reference>
<sequence>MYFSKVQTRKFNIIIFLNCLFRLSACNLSERSCETLSSLLSSQPSSLRELDLSNNDLKDSGVKVLSSGLKSPYCELETLRLSGCLITEEGCKSLVSAFSSSSSHLKELDLSYNNPGEAGVKMLEQLKLDTLRYVDGPYSHKQRLIDEETGSV</sequence>
<dbReference type="AlphaFoldDB" id="I3KR79"/>
<dbReference type="InterPro" id="IPR001611">
    <property type="entry name" value="Leu-rich_rpt"/>
</dbReference>
<keyword evidence="5" id="KW-1185">Reference proteome</keyword>
<dbReference type="SMART" id="SM00368">
    <property type="entry name" value="LRR_RI"/>
    <property type="match status" value="3"/>
</dbReference>
<evidence type="ECO:0000256" key="1">
    <source>
        <dbReference type="ARBA" id="ARBA00022614"/>
    </source>
</evidence>
<dbReference type="OMA" id="MCILTVQ"/>
<feature type="signal peptide" evidence="3">
    <location>
        <begin position="1"/>
        <end position="26"/>
    </location>
</feature>
<name>I3KR79_ORENI</name>
<dbReference type="PROSITE" id="PS51450">
    <property type="entry name" value="LRR"/>
    <property type="match status" value="1"/>
</dbReference>
<reference evidence="5" key="1">
    <citation type="submission" date="2012-01" db="EMBL/GenBank/DDBJ databases">
        <title>The Genome Sequence of Oreochromis niloticus (Nile Tilapia).</title>
        <authorList>
            <consortium name="Broad Institute Genome Assembly Team"/>
            <consortium name="Broad Institute Sequencing Platform"/>
            <person name="Di Palma F."/>
            <person name="Johnson J."/>
            <person name="Lander E.S."/>
            <person name="Lindblad-Toh K."/>
        </authorList>
    </citation>
    <scope>NUCLEOTIDE SEQUENCE [LARGE SCALE GENOMIC DNA]</scope>
</reference>
<dbReference type="InterPro" id="IPR051261">
    <property type="entry name" value="NLR"/>
</dbReference>
<dbReference type="SUPFAM" id="SSF52047">
    <property type="entry name" value="RNI-like"/>
    <property type="match status" value="1"/>
</dbReference>